<feature type="region of interest" description="Disordered" evidence="1">
    <location>
        <begin position="81"/>
        <end position="103"/>
    </location>
</feature>
<evidence type="ECO:0000256" key="1">
    <source>
        <dbReference type="SAM" id="MobiDB-lite"/>
    </source>
</evidence>
<organism evidence="2 3">
    <name type="scientific">Prorocentrum cordatum</name>
    <dbReference type="NCBI Taxonomy" id="2364126"/>
    <lineage>
        <taxon>Eukaryota</taxon>
        <taxon>Sar</taxon>
        <taxon>Alveolata</taxon>
        <taxon>Dinophyceae</taxon>
        <taxon>Prorocentrales</taxon>
        <taxon>Prorocentraceae</taxon>
        <taxon>Prorocentrum</taxon>
    </lineage>
</organism>
<proteinExistence type="predicted"/>
<dbReference type="Proteomes" id="UP001189429">
    <property type="component" value="Unassembled WGS sequence"/>
</dbReference>
<evidence type="ECO:0000313" key="3">
    <source>
        <dbReference type="Proteomes" id="UP001189429"/>
    </source>
</evidence>
<reference evidence="2" key="1">
    <citation type="submission" date="2023-10" db="EMBL/GenBank/DDBJ databases">
        <authorList>
            <person name="Chen Y."/>
            <person name="Shah S."/>
            <person name="Dougan E. K."/>
            <person name="Thang M."/>
            <person name="Chan C."/>
        </authorList>
    </citation>
    <scope>NUCLEOTIDE SEQUENCE [LARGE SCALE GENOMIC DNA]</scope>
</reference>
<evidence type="ECO:0000313" key="2">
    <source>
        <dbReference type="EMBL" id="CAK0826115.1"/>
    </source>
</evidence>
<feature type="non-terminal residue" evidence="2">
    <location>
        <position position="140"/>
    </location>
</feature>
<feature type="compositionally biased region" description="Basic residues" evidence="1">
    <location>
        <begin position="81"/>
        <end position="92"/>
    </location>
</feature>
<name>A0ABN9S574_9DINO</name>
<sequence length="140" mass="15376">GRGVFSGARATNAHWSAQIEMPEVGVVAAPTIVAIEAPLQAIFEKWLLADPTDHRMQAAMAMKSPKKKLQAVMLCARSRNWRSRGGRRRRTRRDVGRGKDELSGKFVGGCGFLQPRYSIDSTVLYVSFPEGGEEQASGQD</sequence>
<keyword evidence="3" id="KW-1185">Reference proteome</keyword>
<feature type="compositionally biased region" description="Basic and acidic residues" evidence="1">
    <location>
        <begin position="93"/>
        <end position="103"/>
    </location>
</feature>
<protein>
    <submittedName>
        <fullName evidence="2">Uncharacterized protein</fullName>
    </submittedName>
</protein>
<accession>A0ABN9S574</accession>
<dbReference type="EMBL" id="CAUYUJ010009204">
    <property type="protein sequence ID" value="CAK0826115.1"/>
    <property type="molecule type" value="Genomic_DNA"/>
</dbReference>
<comment type="caution">
    <text evidence="2">The sequence shown here is derived from an EMBL/GenBank/DDBJ whole genome shotgun (WGS) entry which is preliminary data.</text>
</comment>
<gene>
    <name evidence="2" type="ORF">PCOR1329_LOCUS26064</name>
</gene>
<feature type="non-terminal residue" evidence="2">
    <location>
        <position position="1"/>
    </location>
</feature>